<dbReference type="InterPro" id="IPR012317">
    <property type="entry name" value="Poly(ADP-ribose)pol_cat_dom"/>
</dbReference>
<dbReference type="Gene3D" id="3.90.1300.10">
    <property type="entry name" value="Amidase signature (AS) domain"/>
    <property type="match status" value="1"/>
</dbReference>
<name>A0A0M9EM97_FUSLA</name>
<evidence type="ECO:0000313" key="5">
    <source>
        <dbReference type="Proteomes" id="UP000037904"/>
    </source>
</evidence>
<evidence type="ECO:0000259" key="3">
    <source>
        <dbReference type="Pfam" id="PF01425"/>
    </source>
</evidence>
<protein>
    <submittedName>
        <fullName evidence="4">Amidase</fullName>
    </submittedName>
</protein>
<sequence length="667" mass="73771">MSMPTETYKLTATEVIAKIRDGQLTVEEYAESLLVRIKERDPVVKGWAYLNPDQVLYEARKLDQIPKESRGPLHGVAVAVKDVIYTKDMPTQFNSPIYEGDAPQVDAASVIILRKAGALIFGKTTTTEFAATTQGPATTNPHDSSRTPGGSSSGSGAVVGDFQVPIALGTQTGGSTIRPASFNGIYGFKPTWNSISREGQKMFSIINDTLGLYARSVEDLNLLADVFALEDDQPPNPNVLLKGLKIGICKTMVWPQAGYGLVNAMIKAIELLRSNGAMVTEIEFPEHLQDLPDWYSTIFNSDGRTAFLSEYRLDKNRIADQLVGHVENRMRISRAAQLKAFDNIAAARPVVDDMLSQFDAVLTPSVPDEAPEGIESTGSAAFCQIWTVLHNPVINIPGFRGSFIKPHKMGLEVSKYNIGDDGRLQVYNMMKPPPGSGLSNNLPSMYRLYPGDAEYERLAELFTDNWKHDEKQAVINGIFKCKPEELTLSSKMHAWKKYLAVTGTSVESAKWHFHCTSRKCNFDESISDSRLLQCDDADTCAFCSILRESLSMEYASEGGWFGAGIYSSNISSKADKFSHDPLGNYHTGLHAVIVCRVIVGRIQWTKKKLFGLKRPKPGFHSVQAVTKKRGGPVFFPETVVFRDEAILPVAVITYDKTQWNRNGQILY</sequence>
<dbReference type="Proteomes" id="UP000037904">
    <property type="component" value="Unassembled WGS sequence"/>
</dbReference>
<keyword evidence="5" id="KW-1185">Reference proteome</keyword>
<reference evidence="4 5" key="1">
    <citation type="submission" date="2015-04" db="EMBL/GenBank/DDBJ databases">
        <title>The draft genome sequence of Fusarium langsethiae, a T-2/HT-2 mycotoxin producer.</title>
        <authorList>
            <person name="Lysoe E."/>
            <person name="Divon H.H."/>
            <person name="Terzi V."/>
            <person name="Orru L."/>
            <person name="Lamontanara A."/>
            <person name="Kolseth A.-K."/>
            <person name="Frandsen R.J."/>
            <person name="Nielsen K."/>
            <person name="Thrane U."/>
        </authorList>
    </citation>
    <scope>NUCLEOTIDE SEQUENCE [LARGE SCALE GENOMIC DNA]</scope>
    <source>
        <strain evidence="4 5">Fl201059</strain>
    </source>
</reference>
<evidence type="ECO:0000256" key="1">
    <source>
        <dbReference type="SAM" id="MobiDB-lite"/>
    </source>
</evidence>
<evidence type="ECO:0000313" key="4">
    <source>
        <dbReference type="EMBL" id="KPA35948.1"/>
    </source>
</evidence>
<dbReference type="Pfam" id="PF01425">
    <property type="entry name" value="Amidase"/>
    <property type="match status" value="1"/>
</dbReference>
<dbReference type="EMBL" id="JXCE01000818">
    <property type="protein sequence ID" value="KPA35948.1"/>
    <property type="molecule type" value="Genomic_DNA"/>
</dbReference>
<feature type="region of interest" description="Disordered" evidence="1">
    <location>
        <begin position="131"/>
        <end position="155"/>
    </location>
</feature>
<dbReference type="SUPFAM" id="SSF75304">
    <property type="entry name" value="Amidase signature (AS) enzymes"/>
    <property type="match status" value="1"/>
</dbReference>
<organism evidence="4 5">
    <name type="scientific">Fusarium langsethiae</name>
    <dbReference type="NCBI Taxonomy" id="179993"/>
    <lineage>
        <taxon>Eukaryota</taxon>
        <taxon>Fungi</taxon>
        <taxon>Dikarya</taxon>
        <taxon>Ascomycota</taxon>
        <taxon>Pezizomycotina</taxon>
        <taxon>Sordariomycetes</taxon>
        <taxon>Hypocreomycetidae</taxon>
        <taxon>Hypocreales</taxon>
        <taxon>Nectriaceae</taxon>
        <taxon>Fusarium</taxon>
    </lineage>
</organism>
<evidence type="ECO:0000259" key="2">
    <source>
        <dbReference type="Pfam" id="PF00644"/>
    </source>
</evidence>
<gene>
    <name evidence="4" type="ORF">FLAG1_11319</name>
</gene>
<dbReference type="Pfam" id="PF00644">
    <property type="entry name" value="PARP"/>
    <property type="match status" value="1"/>
</dbReference>
<accession>A0A0M9EM97</accession>
<feature type="domain" description="PARP catalytic" evidence="2">
    <location>
        <begin position="541"/>
        <end position="630"/>
    </location>
</feature>
<feature type="domain" description="Amidase" evidence="3">
    <location>
        <begin position="30"/>
        <end position="374"/>
    </location>
</feature>
<dbReference type="Gene3D" id="3.90.228.10">
    <property type="match status" value="1"/>
</dbReference>
<dbReference type="OrthoDB" id="6428749at2759"/>
<feature type="compositionally biased region" description="Polar residues" evidence="1">
    <location>
        <begin position="134"/>
        <end position="148"/>
    </location>
</feature>
<dbReference type="InterPro" id="IPR036928">
    <property type="entry name" value="AS_sf"/>
</dbReference>
<dbReference type="InterPro" id="IPR023631">
    <property type="entry name" value="Amidase_dom"/>
</dbReference>
<dbReference type="AlphaFoldDB" id="A0A0M9EM97"/>
<dbReference type="PANTHER" id="PTHR42678:SF2">
    <property type="entry name" value="AMIDASE FAMILY PROTEIN (AFU_ORTHOLOGUE AFUA_6G14410)"/>
    <property type="match status" value="1"/>
</dbReference>
<proteinExistence type="predicted"/>
<dbReference type="GO" id="GO:0003950">
    <property type="term" value="F:NAD+ poly-ADP-ribosyltransferase activity"/>
    <property type="evidence" value="ECO:0007669"/>
    <property type="project" value="InterPro"/>
</dbReference>
<dbReference type="PANTHER" id="PTHR42678">
    <property type="entry name" value="AMIDASE"/>
    <property type="match status" value="1"/>
</dbReference>
<comment type="caution">
    <text evidence="4">The sequence shown here is derived from an EMBL/GenBank/DDBJ whole genome shotgun (WGS) entry which is preliminary data.</text>
</comment>
<dbReference type="SUPFAM" id="SSF56399">
    <property type="entry name" value="ADP-ribosylation"/>
    <property type="match status" value="1"/>
</dbReference>